<reference evidence="1 2" key="1">
    <citation type="submission" date="2024-11" db="EMBL/GenBank/DDBJ databases">
        <title>A near-complete genome assembly of Cinchona calisaya.</title>
        <authorList>
            <person name="Lian D.C."/>
            <person name="Zhao X.W."/>
            <person name="Wei L."/>
        </authorList>
    </citation>
    <scope>NUCLEOTIDE SEQUENCE [LARGE SCALE GENOMIC DNA]</scope>
    <source>
        <tissue evidence="1">Nenye</tissue>
    </source>
</reference>
<evidence type="ECO:0008006" key="3">
    <source>
        <dbReference type="Google" id="ProtNLM"/>
    </source>
</evidence>
<proteinExistence type="predicted"/>
<name>A0ABD2Y4F3_9GENT</name>
<sequence length="206" mass="23682">MGGSLGTGEGVSSVNELIKDGKWDREILEKESLNVDKKRILNIPLNLNQMKDRFYWAHSFDGNYNIKVGYNNGERFRNSERVEGPVKTEKHQKSGRNFKQGTGGCLRGRKLKIEQDYEDRKKYHREESREKTEVGWGAVARDSERKLPKVWTWLNQQRGDAIVHEALVIGQALAAAKEEGWMNIVMEYDFKSAVDIINQKAAQNLK</sequence>
<dbReference type="Proteomes" id="UP001630127">
    <property type="component" value="Unassembled WGS sequence"/>
</dbReference>
<evidence type="ECO:0000313" key="1">
    <source>
        <dbReference type="EMBL" id="KAL3501710.1"/>
    </source>
</evidence>
<organism evidence="1 2">
    <name type="scientific">Cinchona calisaya</name>
    <dbReference type="NCBI Taxonomy" id="153742"/>
    <lineage>
        <taxon>Eukaryota</taxon>
        <taxon>Viridiplantae</taxon>
        <taxon>Streptophyta</taxon>
        <taxon>Embryophyta</taxon>
        <taxon>Tracheophyta</taxon>
        <taxon>Spermatophyta</taxon>
        <taxon>Magnoliopsida</taxon>
        <taxon>eudicotyledons</taxon>
        <taxon>Gunneridae</taxon>
        <taxon>Pentapetalae</taxon>
        <taxon>asterids</taxon>
        <taxon>lamiids</taxon>
        <taxon>Gentianales</taxon>
        <taxon>Rubiaceae</taxon>
        <taxon>Cinchonoideae</taxon>
        <taxon>Cinchoneae</taxon>
        <taxon>Cinchona</taxon>
    </lineage>
</organism>
<comment type="caution">
    <text evidence="1">The sequence shown here is derived from an EMBL/GenBank/DDBJ whole genome shotgun (WGS) entry which is preliminary data.</text>
</comment>
<keyword evidence="2" id="KW-1185">Reference proteome</keyword>
<dbReference type="EMBL" id="JBJUIK010000015">
    <property type="protein sequence ID" value="KAL3501710.1"/>
    <property type="molecule type" value="Genomic_DNA"/>
</dbReference>
<gene>
    <name evidence="1" type="ORF">ACH5RR_036159</name>
</gene>
<protein>
    <recommendedName>
        <fullName evidence="3">RNase H type-1 domain-containing protein</fullName>
    </recommendedName>
</protein>
<accession>A0ABD2Y4F3</accession>
<dbReference type="AlphaFoldDB" id="A0ABD2Y4F3"/>
<evidence type="ECO:0000313" key="2">
    <source>
        <dbReference type="Proteomes" id="UP001630127"/>
    </source>
</evidence>